<feature type="chain" id="PRO_5023807303" evidence="3">
    <location>
        <begin position="17"/>
        <end position="543"/>
    </location>
</feature>
<feature type="signal peptide" evidence="3">
    <location>
        <begin position="1"/>
        <end position="16"/>
    </location>
</feature>
<keyword evidence="3" id="KW-0732">Signal</keyword>
<evidence type="ECO:0000256" key="1">
    <source>
        <dbReference type="SAM" id="Coils"/>
    </source>
</evidence>
<comment type="caution">
    <text evidence="4">The sequence shown here is derived from an EMBL/GenBank/DDBJ whole genome shotgun (WGS) entry which is preliminary data.</text>
</comment>
<feature type="transmembrane region" description="Helical" evidence="2">
    <location>
        <begin position="96"/>
        <end position="121"/>
    </location>
</feature>
<evidence type="ECO:0000313" key="4">
    <source>
        <dbReference type="EMBL" id="KAA6383417.1"/>
    </source>
</evidence>
<gene>
    <name evidence="4" type="ORF">EZS28_021057</name>
</gene>
<organism evidence="4 5">
    <name type="scientific">Streblomastix strix</name>
    <dbReference type="NCBI Taxonomy" id="222440"/>
    <lineage>
        <taxon>Eukaryota</taxon>
        <taxon>Metamonada</taxon>
        <taxon>Preaxostyla</taxon>
        <taxon>Oxymonadida</taxon>
        <taxon>Streblomastigidae</taxon>
        <taxon>Streblomastix</taxon>
    </lineage>
</organism>
<protein>
    <submittedName>
        <fullName evidence="4">Uncharacterized protein</fullName>
    </submittedName>
</protein>
<evidence type="ECO:0000313" key="5">
    <source>
        <dbReference type="Proteomes" id="UP000324800"/>
    </source>
</evidence>
<keyword evidence="1" id="KW-0175">Coiled coil</keyword>
<dbReference type="AlphaFoldDB" id="A0A5J4VL99"/>
<evidence type="ECO:0000256" key="2">
    <source>
        <dbReference type="SAM" id="Phobius"/>
    </source>
</evidence>
<keyword evidence="2" id="KW-1133">Transmembrane helix</keyword>
<dbReference type="EMBL" id="SNRW01006257">
    <property type="protein sequence ID" value="KAA6383417.1"/>
    <property type="molecule type" value="Genomic_DNA"/>
</dbReference>
<keyword evidence="2" id="KW-0812">Transmembrane</keyword>
<accession>A0A5J4VL99</accession>
<reference evidence="4 5" key="1">
    <citation type="submission" date="2019-03" db="EMBL/GenBank/DDBJ databases">
        <title>Single cell metagenomics reveals metabolic interactions within the superorganism composed of flagellate Streblomastix strix and complex community of Bacteroidetes bacteria on its surface.</title>
        <authorList>
            <person name="Treitli S.C."/>
            <person name="Kolisko M."/>
            <person name="Husnik F."/>
            <person name="Keeling P."/>
            <person name="Hampl V."/>
        </authorList>
    </citation>
    <scope>NUCLEOTIDE SEQUENCE [LARGE SCALE GENOMIC DNA]</scope>
    <source>
        <strain evidence="4">ST1C</strain>
    </source>
</reference>
<keyword evidence="2" id="KW-0472">Membrane</keyword>
<feature type="transmembrane region" description="Helical" evidence="2">
    <location>
        <begin position="159"/>
        <end position="184"/>
    </location>
</feature>
<proteinExistence type="predicted"/>
<name>A0A5J4VL99_9EUKA</name>
<evidence type="ECO:0000256" key="3">
    <source>
        <dbReference type="SAM" id="SignalP"/>
    </source>
</evidence>
<feature type="non-terminal residue" evidence="4">
    <location>
        <position position="543"/>
    </location>
</feature>
<feature type="coiled-coil region" evidence="1">
    <location>
        <begin position="412"/>
        <end position="462"/>
    </location>
</feature>
<dbReference type="Proteomes" id="UP000324800">
    <property type="component" value="Unassembled WGS sequence"/>
</dbReference>
<sequence>MRFLIIVLLFVVSNLAQNVSDNAEAKRKTFGQEKYKKKDGFVNVAHSIHGAIRNATSGKKFWKYEMSRSISEMVDKLTNGSGDIIVLKNNLTSPQVIGWGIGIVFSFVISIAVYIILMVYFCGWCCAQCCQDLCCKSQGPVCSLCCWDDKKGTKTFCKICTLVTYVIFSLILLLFVAVMIYGSFIVTKPLDEIKEGLVSINAMANEFIDFAQESVSIEDNLDQTFKEEDTTKSLIRPILVTLHYFQDILSNHTSGQELFRSLDVMGAEQGDLQIQRDGMLNGHAILVWISQDDPPLPVTQRYNEVFLKDFENSFVTLNPYQILPANIPKVKDLLSESLITFECSNLIATSNCTQKPPEIERKQTKVNWFKEYMIALNSAFLNSTLENLLTNAQTVYSKTINFNEDIAKVKNINDLKIKVNQFESNVTTLKNSGVSTRLIQLKDLLETTVTKQQEMIKILNNEIPSSSATTITLTSEATDSIKQYILKRDDLLDALDLIYSQGFILGNISKAGSDFTSLANQIISSKQAADDSVKLVDDQINKA</sequence>